<dbReference type="InterPro" id="IPR051396">
    <property type="entry name" value="Bact_Antivir_Def_Nuclease"/>
</dbReference>
<dbReference type="InterPro" id="IPR027417">
    <property type="entry name" value="P-loop_NTPase"/>
</dbReference>
<dbReference type="Pfam" id="PF13175">
    <property type="entry name" value="AAA_15"/>
    <property type="match status" value="2"/>
</dbReference>
<dbReference type="PANTHER" id="PTHR43581">
    <property type="entry name" value="ATP/GTP PHOSPHATASE"/>
    <property type="match status" value="1"/>
</dbReference>
<evidence type="ECO:0000313" key="3">
    <source>
        <dbReference type="Proteomes" id="UP001212337"/>
    </source>
</evidence>
<evidence type="ECO:0000313" key="2">
    <source>
        <dbReference type="EMBL" id="MDA7022281.1"/>
    </source>
</evidence>
<keyword evidence="3" id="KW-1185">Reference proteome</keyword>
<dbReference type="PANTHER" id="PTHR43581:SF2">
    <property type="entry name" value="EXCINUCLEASE ATPASE SUBUNIT"/>
    <property type="match status" value="1"/>
</dbReference>
<dbReference type="InterPro" id="IPR041685">
    <property type="entry name" value="AAA_GajA/Old/RecF-like"/>
</dbReference>
<dbReference type="Proteomes" id="UP001212337">
    <property type="component" value="Unassembled WGS sequence"/>
</dbReference>
<proteinExistence type="predicted"/>
<name>A0ABT4WT10_PSEFR</name>
<dbReference type="SUPFAM" id="SSF52540">
    <property type="entry name" value="P-loop containing nucleoside triphosphate hydrolases"/>
    <property type="match status" value="1"/>
</dbReference>
<comment type="caution">
    <text evidence="2">The sequence shown here is derived from an EMBL/GenBank/DDBJ whole genome shotgun (WGS) entry which is preliminary data.</text>
</comment>
<feature type="domain" description="Endonuclease GajA/Old nuclease/RecF-like AAA" evidence="1">
    <location>
        <begin position="1"/>
        <end position="45"/>
    </location>
</feature>
<dbReference type="RefSeq" id="WP_271350708.1">
    <property type="nucleotide sequence ID" value="NZ_JAQJVI010000010.1"/>
</dbReference>
<reference evidence="2 3" key="1">
    <citation type="submission" date="2023-01" db="EMBL/GenBank/DDBJ databases">
        <title>Effects of deletion of Siderophore biosynthase gene in Pseudomonas fragi on quorum sensing and spoliage ability.</title>
        <authorList>
            <person name="Cui F."/>
            <person name="Wang D."/>
            <person name="Liu J."/>
            <person name="Wang Q."/>
            <person name="Li T."/>
            <person name="Li J."/>
        </authorList>
    </citation>
    <scope>NUCLEOTIDE SEQUENCE [LARGE SCALE GENOMIC DNA]</scope>
    <source>
        <strain evidence="2 3">MS-10</strain>
    </source>
</reference>
<organism evidence="2 3">
    <name type="scientific">Pseudomonas fragi</name>
    <dbReference type="NCBI Taxonomy" id="296"/>
    <lineage>
        <taxon>Bacteria</taxon>
        <taxon>Pseudomonadati</taxon>
        <taxon>Pseudomonadota</taxon>
        <taxon>Gammaproteobacteria</taxon>
        <taxon>Pseudomonadales</taxon>
        <taxon>Pseudomonadaceae</taxon>
        <taxon>Pseudomonas</taxon>
    </lineage>
</organism>
<gene>
    <name evidence="2" type="ORF">PI499_10340</name>
</gene>
<protein>
    <submittedName>
        <fullName evidence="2">AAA family ATPase</fullName>
    </submittedName>
</protein>
<feature type="domain" description="Endonuclease GajA/Old nuclease/RecF-like AAA" evidence="1">
    <location>
        <begin position="370"/>
        <end position="474"/>
    </location>
</feature>
<accession>A0ABT4WT10</accession>
<dbReference type="EMBL" id="JAQJVI010000010">
    <property type="protein sequence ID" value="MDA7022281.1"/>
    <property type="molecule type" value="Genomic_DNA"/>
</dbReference>
<evidence type="ECO:0000259" key="1">
    <source>
        <dbReference type="Pfam" id="PF13175"/>
    </source>
</evidence>
<dbReference type="Gene3D" id="3.40.50.300">
    <property type="entry name" value="P-loop containing nucleotide triphosphate hydrolases"/>
    <property type="match status" value="1"/>
</dbReference>
<sequence>MRITKVTLENFRSFKAAQTIDLAPITLLFGPNSVGKSSILMALAYVRQILGYGHSDPQHLDSLGRKTIGGFRALVHGQDTARSIRIRLDFESGLTPFSYYDAEVSDMLNHVQARVVLMEDFGGSITHGAVDLEIAWSDRYQWAYVREYRVWINGGYVGCVHSSDDLRNTAIRELNTLHPLLVPLDHQERMEDEGVPHDERGEHPTEFERVLAQLNPNPVSTAVVADAERVGQQTVNRVAPISLQCQWGAVPLLGNPVNTNLIGQEFDQADEHLNYLAVRQALSQAFVLPLDKILNYLENTIQIGPLRLVPDMDYMPNSHPTQSDWVDGAAAWDLLHQNPERQSATSALLRETNDWLANTDKFNTGYGLVNESLNQMLGENISQAPEIGRLLQKRHLWFKDQLTGISLSANQLGTGISQVLPIIVASHYNPATMVTVEQPELHIHPRFQVELADLFISTCDRHPYLIETHSEHMILRLLRRVREYHENSDGLGLAPDQISITYLIPSPDGVIVKRLDVTSDGDFEQKWPGGFFDERDTELF</sequence>